<keyword evidence="1" id="KW-0812">Transmembrane</keyword>
<accession>A0A0F8WAM9</accession>
<dbReference type="OrthoDB" id="414175at2759"/>
<reference evidence="2 3" key="1">
    <citation type="submission" date="2015-02" db="EMBL/GenBank/DDBJ databases">
        <title>Draft Genome Sequences of Two Closely-Related Aflatoxigenic Aspergillus Species Obtained from the Cote d'Ivoire.</title>
        <authorList>
            <person name="Moore G.G."/>
            <person name="Beltz S.B."/>
            <person name="Mack B.M."/>
        </authorList>
    </citation>
    <scope>NUCLEOTIDE SEQUENCE [LARGE SCALE GENOMIC DNA]</scope>
    <source>
        <strain evidence="2 3">SRRC1432</strain>
    </source>
</reference>
<dbReference type="AlphaFoldDB" id="A0A0F8WAM9"/>
<proteinExistence type="predicted"/>
<evidence type="ECO:0000256" key="1">
    <source>
        <dbReference type="SAM" id="Phobius"/>
    </source>
</evidence>
<keyword evidence="1" id="KW-0472">Membrane</keyword>
<dbReference type="EMBL" id="JYKN01002851">
    <property type="protein sequence ID" value="KKK14915.1"/>
    <property type="molecule type" value="Genomic_DNA"/>
</dbReference>
<keyword evidence="3" id="KW-1185">Reference proteome</keyword>
<comment type="caution">
    <text evidence="2">The sequence shown here is derived from an EMBL/GenBank/DDBJ whole genome shotgun (WGS) entry which is preliminary data.</text>
</comment>
<keyword evidence="1" id="KW-1133">Transmembrane helix</keyword>
<sequence>MVQQLRLLLHHPFQQRIFRSWKILTFIAGCLFGCIVLLTYTTTNEFDSFSDPGLASSFTAKNLSSCFVDLNLLRLHAYNSSSIDYARLNIAVTRTDNFTAFADSLDVPLPTYHTVRLDIEASREAQSEETCATSVTIEAPAVVARPDASHMLFGVVTSLEKLEDSLDAFAHWAGSTNARIMAIVDPGNTETRQRIEQRANELHIRLTMVQNEDTQLDQYFSLVRILYQHRDHSTQWAVLIDEDTFFPSMKNLVDRLASYDSTLPQYIGGLTEDLAQLYGSGYMAYGGAGVFLSMPLLEELQRVFEMCYSFQSEGDRMLASCIYAHTNAKFTWEQGLHQLDLHGDASGFFESGRPLPLSVHHWKSWFHADMVALGRVADICGDECLLRRWHLSGEWFLVNGYSIIQDATLWNNPRPMEQTWKKSKYKGSDPFAYSLGPLRRLDPDKVSFRLVDVVQELDQVRQIYMFNETSDKPPQVLEVVWTVKSEDGD</sequence>
<dbReference type="PANTHER" id="PTHR10811">
    <property type="entry name" value="FRINGE-RELATED"/>
    <property type="match status" value="1"/>
</dbReference>
<organism evidence="2 3">
    <name type="scientific">Aspergillus ochraceoroseus</name>
    <dbReference type="NCBI Taxonomy" id="138278"/>
    <lineage>
        <taxon>Eukaryota</taxon>
        <taxon>Fungi</taxon>
        <taxon>Dikarya</taxon>
        <taxon>Ascomycota</taxon>
        <taxon>Pezizomycotina</taxon>
        <taxon>Eurotiomycetes</taxon>
        <taxon>Eurotiomycetidae</taxon>
        <taxon>Eurotiales</taxon>
        <taxon>Aspergillaceae</taxon>
        <taxon>Aspergillus</taxon>
        <taxon>Aspergillus subgen. Nidulantes</taxon>
    </lineage>
</organism>
<gene>
    <name evidence="2" type="ORF">AOCH_001207</name>
</gene>
<dbReference type="VEuPathDB" id="FungiDB:P175DRAFT_0504099"/>
<dbReference type="Proteomes" id="UP000034947">
    <property type="component" value="Unassembled WGS sequence"/>
</dbReference>
<evidence type="ECO:0000313" key="2">
    <source>
        <dbReference type="EMBL" id="KKK14915.1"/>
    </source>
</evidence>
<dbReference type="InterPro" id="IPR006740">
    <property type="entry name" value="DUF604"/>
</dbReference>
<evidence type="ECO:0000313" key="3">
    <source>
        <dbReference type="Proteomes" id="UP000034947"/>
    </source>
</evidence>
<dbReference type="Pfam" id="PF04646">
    <property type="entry name" value="DUF604"/>
    <property type="match status" value="1"/>
</dbReference>
<dbReference type="Gene3D" id="3.90.550.50">
    <property type="match status" value="1"/>
</dbReference>
<evidence type="ECO:0008006" key="4">
    <source>
        <dbReference type="Google" id="ProtNLM"/>
    </source>
</evidence>
<protein>
    <recommendedName>
        <fullName evidence="4">Glycosyltransferase family 31 protein</fullName>
    </recommendedName>
</protein>
<name>A0A0F8WAM9_9EURO</name>
<feature type="transmembrane region" description="Helical" evidence="1">
    <location>
        <begin position="21"/>
        <end position="40"/>
    </location>
</feature>